<dbReference type="RefSeq" id="XP_001261504.1">
    <property type="nucleotide sequence ID" value="XM_001261503.1"/>
</dbReference>
<accession>A1DCP7</accession>
<evidence type="ECO:0000313" key="3">
    <source>
        <dbReference type="EMBL" id="EAW19607.1"/>
    </source>
</evidence>
<evidence type="ECO:0000256" key="1">
    <source>
        <dbReference type="SAM" id="Coils"/>
    </source>
</evidence>
<dbReference type="Proteomes" id="UP000006702">
    <property type="component" value="Unassembled WGS sequence"/>
</dbReference>
<feature type="region of interest" description="Disordered" evidence="2">
    <location>
        <begin position="128"/>
        <end position="180"/>
    </location>
</feature>
<sequence length="282" mass="31804">MAERGVLVPKDIQAWLEPKLQPDLTRAQRLLEGQSSLKQNLSVQKNSSWRRPIKQHASDSHFKEDEPAMYIRGRYNPGLDTSIRLKEEAKAAPDAAKTTFEKADKIAQQGIQLPEEVQAGLRDARHMTTDSDTGYQSAAAAATSSRSRWPPSPLWSRGQPRSRSVKRRSGAMSARESLTSWRQKGRTWAELPESIQRGLGVPQLRPNLTPAQKLHLTELEGEWAAAKLEREEVHKKCKAAKEAVEKAQKDLEEAEKAWRSADNTIKKVSAERRLFFENHSIA</sequence>
<feature type="region of interest" description="Disordered" evidence="2">
    <location>
        <begin position="35"/>
        <end position="61"/>
    </location>
</feature>
<keyword evidence="4" id="KW-1185">Reference proteome</keyword>
<dbReference type="AlphaFoldDB" id="A1DCP7"/>
<evidence type="ECO:0000313" key="4">
    <source>
        <dbReference type="Proteomes" id="UP000006702"/>
    </source>
</evidence>
<proteinExistence type="predicted"/>
<organism evidence="3 4">
    <name type="scientific">Neosartorya fischeri (strain ATCC 1020 / DSM 3700 / CBS 544.65 / FGSC A1164 / JCM 1740 / NRRL 181 / WB 181)</name>
    <name type="common">Aspergillus fischerianus</name>
    <dbReference type="NCBI Taxonomy" id="331117"/>
    <lineage>
        <taxon>Eukaryota</taxon>
        <taxon>Fungi</taxon>
        <taxon>Dikarya</taxon>
        <taxon>Ascomycota</taxon>
        <taxon>Pezizomycotina</taxon>
        <taxon>Eurotiomycetes</taxon>
        <taxon>Eurotiomycetidae</taxon>
        <taxon>Eurotiales</taxon>
        <taxon>Aspergillaceae</taxon>
        <taxon>Aspergillus</taxon>
        <taxon>Aspergillus subgen. Fumigati</taxon>
    </lineage>
</organism>
<gene>
    <name evidence="3" type="ORF">NFIA_026810</name>
</gene>
<name>A1DCP7_NEOFI</name>
<dbReference type="HOGENOM" id="CLU_987285_0_0_1"/>
<dbReference type="OrthoDB" id="3563457at2759"/>
<keyword evidence="1" id="KW-0175">Coiled coil</keyword>
<feature type="coiled-coil region" evidence="1">
    <location>
        <begin position="230"/>
        <end position="271"/>
    </location>
</feature>
<dbReference type="GeneID" id="4588007"/>
<protein>
    <submittedName>
        <fullName evidence="3">Uncharacterized protein</fullName>
    </submittedName>
</protein>
<feature type="compositionally biased region" description="Polar residues" evidence="2">
    <location>
        <begin position="35"/>
        <end position="49"/>
    </location>
</feature>
<dbReference type="KEGG" id="nfi:NFIA_026810"/>
<dbReference type="EMBL" id="DS027695">
    <property type="protein sequence ID" value="EAW19607.1"/>
    <property type="molecule type" value="Genomic_DNA"/>
</dbReference>
<feature type="compositionally biased region" description="Low complexity" evidence="2">
    <location>
        <begin position="137"/>
        <end position="157"/>
    </location>
</feature>
<reference evidence="3" key="1">
    <citation type="submission" date="2006-10" db="EMBL/GenBank/DDBJ databases">
        <authorList>
            <person name="Hayward D."/>
            <person name="Fahey B."/>
        </authorList>
    </citation>
    <scope>NUCLEOTIDE SEQUENCE</scope>
    <source>
        <strain evidence="3">NRRL 181</strain>
    </source>
</reference>
<evidence type="ECO:0000256" key="2">
    <source>
        <dbReference type="SAM" id="MobiDB-lite"/>
    </source>
</evidence>
<dbReference type="VEuPathDB" id="FungiDB:NFIA_026810"/>